<gene>
    <name evidence="13" type="primary">gldA</name>
    <name evidence="13" type="ORF">PDUR_23015</name>
</gene>
<feature type="binding site" evidence="11">
    <location>
        <position position="132"/>
    </location>
    <ligand>
        <name>NAD(+)</name>
        <dbReference type="ChEBI" id="CHEBI:57540"/>
    </ligand>
</feature>
<feature type="binding site" evidence="11">
    <location>
        <position position="138"/>
    </location>
    <ligand>
        <name>NAD(+)</name>
        <dbReference type="ChEBI" id="CHEBI:57540"/>
    </ligand>
</feature>
<dbReference type="KEGG" id="pdu:PDUR_23015"/>
<evidence type="ECO:0000256" key="9">
    <source>
        <dbReference type="PIRSR" id="PIRSR000112-1"/>
    </source>
</evidence>
<feature type="binding site" evidence="11">
    <location>
        <begin position="101"/>
        <end position="105"/>
    </location>
    <ligand>
        <name>NAD(+)</name>
        <dbReference type="ChEBI" id="CHEBI:57540"/>
    </ligand>
</feature>
<keyword evidence="14" id="KW-1185">Reference proteome</keyword>
<dbReference type="NCBIfam" id="NF006941">
    <property type="entry name" value="PRK09423.1"/>
    <property type="match status" value="1"/>
</dbReference>
<evidence type="ECO:0000256" key="7">
    <source>
        <dbReference type="ARBA" id="ARBA00040132"/>
    </source>
</evidence>
<evidence type="ECO:0000256" key="6">
    <source>
        <dbReference type="ARBA" id="ARBA00039147"/>
    </source>
</evidence>
<evidence type="ECO:0000313" key="13">
    <source>
        <dbReference type="EMBL" id="AIQ14454.1"/>
    </source>
</evidence>
<feature type="binding site" evidence="11">
    <location>
        <position position="134"/>
    </location>
    <ligand>
        <name>NAD(+)</name>
        <dbReference type="ChEBI" id="CHEBI:57540"/>
    </ligand>
</feature>
<feature type="binding site" evidence="11">
    <location>
        <position position="46"/>
    </location>
    <ligand>
        <name>NAD(+)</name>
        <dbReference type="ChEBI" id="CHEBI:57540"/>
    </ligand>
</feature>
<reference evidence="13 14" key="1">
    <citation type="submission" date="2014-08" db="EMBL/GenBank/DDBJ databases">
        <title>Comparative genomics of the Paenibacillus odorifer group.</title>
        <authorList>
            <person name="den Bakker H.C."/>
            <person name="Tsai Y.-C."/>
            <person name="Martin N."/>
            <person name="Korlach J."/>
            <person name="Wiedmann M."/>
        </authorList>
    </citation>
    <scope>NUCLEOTIDE SEQUENCE [LARGE SCALE GENOMIC DNA]</scope>
    <source>
        <strain evidence="13 14">DSM 1735</strain>
    </source>
</reference>
<protein>
    <recommendedName>
        <fullName evidence="7">Glycerol dehydrogenase</fullName>
        <ecNumber evidence="6">1.1.1.6</ecNumber>
    </recommendedName>
</protein>
<feature type="binding site" evidence="9">
    <location>
        <position position="178"/>
    </location>
    <ligand>
        <name>glycerol</name>
        <dbReference type="ChEBI" id="CHEBI:17754"/>
    </ligand>
</feature>
<feature type="binding site" evidence="9">
    <location>
        <position position="280"/>
    </location>
    <ligand>
        <name>glycerol</name>
        <dbReference type="ChEBI" id="CHEBI:17754"/>
    </ligand>
</feature>
<dbReference type="AlphaFoldDB" id="A0A089IZU6"/>
<keyword evidence="4 11" id="KW-0520">NAD</keyword>
<evidence type="ECO:0000256" key="3">
    <source>
        <dbReference type="ARBA" id="ARBA00023002"/>
    </source>
</evidence>
<dbReference type="PIRSF" id="PIRSF000112">
    <property type="entry name" value="Glycerol_dehydrogenase"/>
    <property type="match status" value="1"/>
</dbReference>
<dbReference type="PROSITE" id="PS00913">
    <property type="entry name" value="ADH_IRON_1"/>
    <property type="match status" value="1"/>
</dbReference>
<dbReference type="InterPro" id="IPR016205">
    <property type="entry name" value="Glycerol_DH"/>
</dbReference>
<dbReference type="GO" id="GO:0005829">
    <property type="term" value="C:cytosol"/>
    <property type="evidence" value="ECO:0007669"/>
    <property type="project" value="TreeGrafter"/>
</dbReference>
<feature type="domain" description="Alcohol dehydrogenase iron-type/glycerol dehydrogenase GldA" evidence="12">
    <location>
        <begin position="17"/>
        <end position="161"/>
    </location>
</feature>
<comment type="similarity">
    <text evidence="1">Belongs to the iron-containing alcohol dehydrogenase family.</text>
</comment>
<dbReference type="GO" id="GO:0046872">
    <property type="term" value="F:metal ion binding"/>
    <property type="evidence" value="ECO:0007669"/>
    <property type="project" value="UniProtKB-KW"/>
</dbReference>
<dbReference type="InterPro" id="IPR018211">
    <property type="entry name" value="ADH_Fe_CS"/>
</dbReference>
<dbReference type="STRING" id="44251.PDUR_23015"/>
<dbReference type="eggNOG" id="COG0371">
    <property type="taxonomic scope" value="Bacteria"/>
</dbReference>
<dbReference type="PANTHER" id="PTHR43616">
    <property type="entry name" value="GLYCEROL DEHYDROGENASE"/>
    <property type="match status" value="1"/>
</dbReference>
<evidence type="ECO:0000256" key="11">
    <source>
        <dbReference type="PIRSR" id="PIRSR000112-3"/>
    </source>
</evidence>
<feature type="binding site" evidence="9">
    <location>
        <position position="263"/>
    </location>
    <ligand>
        <name>glycerol</name>
        <dbReference type="ChEBI" id="CHEBI:17754"/>
    </ligand>
</feature>
<feature type="binding site" evidence="10">
    <location>
        <position position="128"/>
    </location>
    <ligand>
        <name>glycerol</name>
        <dbReference type="ChEBI" id="CHEBI:17754"/>
    </ligand>
</feature>
<evidence type="ECO:0000259" key="12">
    <source>
        <dbReference type="Pfam" id="PF00465"/>
    </source>
</evidence>
<dbReference type="Proteomes" id="UP000029409">
    <property type="component" value="Chromosome"/>
</dbReference>
<keyword evidence="2 9" id="KW-0479">Metal-binding</keyword>
<dbReference type="SUPFAM" id="SSF56796">
    <property type="entry name" value="Dehydroquinate synthase-like"/>
    <property type="match status" value="1"/>
</dbReference>
<evidence type="ECO:0000256" key="10">
    <source>
        <dbReference type="PIRSR" id="PIRSR000112-2"/>
    </source>
</evidence>
<accession>A0A089IZU6</accession>
<proteinExistence type="inferred from homology"/>
<comment type="cofactor">
    <cofactor evidence="9">
        <name>Zn(2+)</name>
        <dbReference type="ChEBI" id="CHEBI:29105"/>
    </cofactor>
    <text evidence="9">Binds 1 zinc ion per subunit.</text>
</comment>
<dbReference type="EMBL" id="CP009288">
    <property type="protein sequence ID" value="AIQ14454.1"/>
    <property type="molecule type" value="Genomic_DNA"/>
</dbReference>
<evidence type="ECO:0000256" key="4">
    <source>
        <dbReference type="ARBA" id="ARBA00023027"/>
    </source>
</evidence>
<comment type="catalytic activity">
    <reaction evidence="8">
        <text>glycerol + NAD(+) = dihydroxyacetone + NADH + H(+)</text>
        <dbReference type="Rhea" id="RHEA:13769"/>
        <dbReference type="ChEBI" id="CHEBI:15378"/>
        <dbReference type="ChEBI" id="CHEBI:16016"/>
        <dbReference type="ChEBI" id="CHEBI:17754"/>
        <dbReference type="ChEBI" id="CHEBI:57540"/>
        <dbReference type="ChEBI" id="CHEBI:57945"/>
        <dbReference type="EC" id="1.1.1.6"/>
    </reaction>
</comment>
<evidence type="ECO:0000256" key="2">
    <source>
        <dbReference type="ARBA" id="ARBA00022723"/>
    </source>
</evidence>
<evidence type="ECO:0000256" key="1">
    <source>
        <dbReference type="ARBA" id="ARBA00007358"/>
    </source>
</evidence>
<organism evidence="13 14">
    <name type="scientific">Paenibacillus durus</name>
    <name type="common">Paenibacillus azotofixans</name>
    <dbReference type="NCBI Taxonomy" id="44251"/>
    <lineage>
        <taxon>Bacteria</taxon>
        <taxon>Bacillati</taxon>
        <taxon>Bacillota</taxon>
        <taxon>Bacilli</taxon>
        <taxon>Bacillales</taxon>
        <taxon>Paenibacillaceae</taxon>
        <taxon>Paenibacillus</taxon>
    </lineage>
</organism>
<evidence type="ECO:0000313" key="14">
    <source>
        <dbReference type="Proteomes" id="UP000029409"/>
    </source>
</evidence>
<keyword evidence="9" id="KW-0862">Zinc</keyword>
<dbReference type="InterPro" id="IPR001670">
    <property type="entry name" value="ADH_Fe/GldA"/>
</dbReference>
<dbReference type="EC" id="1.1.1.6" evidence="6"/>
<dbReference type="Pfam" id="PF00465">
    <property type="entry name" value="Fe-ADH"/>
    <property type="match status" value="1"/>
</dbReference>
<dbReference type="Gene3D" id="3.40.50.1970">
    <property type="match status" value="1"/>
</dbReference>
<keyword evidence="3 13" id="KW-0560">Oxidoreductase</keyword>
<dbReference type="PANTHER" id="PTHR43616:SF5">
    <property type="entry name" value="GLYCEROL DEHYDROGENASE 1"/>
    <property type="match status" value="1"/>
</dbReference>
<comment type="pathway">
    <text evidence="5">Polyol metabolism; glycerol fermentation; glycerone phosphate from glycerol (oxidative route): step 1/2.</text>
</comment>
<dbReference type="GO" id="GO:0008888">
    <property type="term" value="F:glycerol dehydrogenase (NAD+) activity"/>
    <property type="evidence" value="ECO:0007669"/>
    <property type="project" value="UniProtKB-EC"/>
</dbReference>
<evidence type="ECO:0000256" key="8">
    <source>
        <dbReference type="ARBA" id="ARBA00049006"/>
    </source>
</evidence>
<sequence>MNNLGQIKTSTRGFLAPAKYIQGYGEISKLESYTNSFGTKFLAYIDSFLFEALSSRLYSAYDTASIICEPFEGQVSIENSDKYIHTARSGNYDAIIGIGGGRTLDMTKLVANALDLPLVIIPTSAATDAPTSALSVIYSPAGEHINEMFYDKGPDLVIVDTEIISSAPVRLLVAGMGDALATFFEARACKESDSQNNIKGEFKRTLASYAIAKECYNVLLQDGLKAKLDAEAGICSPSMENIIEVNTLLSGIGAESNGAAGAHAFHDGFTALEECKPYLHGERVAFGVLCQLVLENRDTNELEQVIRFSLSVGLPVTLREIGVSEPTEEKIRTAAKAVLQSPLILREPLDITEDMLYHAIRSADILGNHYRKRGHQ</sequence>
<dbReference type="CDD" id="cd08170">
    <property type="entry name" value="GlyDH"/>
    <property type="match status" value="1"/>
</dbReference>
<name>A0A089IZU6_PAEDU</name>
<dbReference type="Gene3D" id="1.20.1090.10">
    <property type="entry name" value="Dehydroquinate synthase-like - alpha domain"/>
    <property type="match status" value="1"/>
</dbReference>
<evidence type="ECO:0000256" key="5">
    <source>
        <dbReference type="ARBA" id="ARBA00037918"/>
    </source>
</evidence>